<dbReference type="Proteomes" id="UP000339249">
    <property type="component" value="Unassembled WGS sequence"/>
</dbReference>
<gene>
    <name evidence="2" type="primary">dmsA_5</name>
    <name evidence="2" type="ORF">NCTC9185_07016</name>
</gene>
<evidence type="ECO:0000313" key="2">
    <source>
        <dbReference type="EMBL" id="VTN14948.1"/>
    </source>
</evidence>
<organism evidence="2 3">
    <name type="scientific">Raoultella terrigena</name>
    <name type="common">Klebsiella terrigena</name>
    <dbReference type="NCBI Taxonomy" id="577"/>
    <lineage>
        <taxon>Bacteria</taxon>
        <taxon>Pseudomonadati</taxon>
        <taxon>Pseudomonadota</taxon>
        <taxon>Gammaproteobacteria</taxon>
        <taxon>Enterobacterales</taxon>
        <taxon>Enterobacteriaceae</taxon>
        <taxon>Klebsiella/Raoultella group</taxon>
        <taxon>Raoultella</taxon>
    </lineage>
</organism>
<dbReference type="EC" id="1.7.2.3" evidence="2"/>
<feature type="domain" description="Molybdopterin oxidoreductase" evidence="1">
    <location>
        <begin position="67"/>
        <end position="116"/>
    </location>
</feature>
<dbReference type="InterPro" id="IPR006656">
    <property type="entry name" value="Mopterin_OxRdtase"/>
</dbReference>
<sequence>MARLADMLLHPGGEYEFDGQHLRYPRYPSGLLGGRQRPSTIIRTLTGSAKRGDGRRRWWCTSSTGPRRAKFSDIVLPVTTSLEREDIGSGGHDGFMIAMSAQIPPVAEARDDYAIFLRSCRPLRLRRALQRRAKRRGVAAAYL</sequence>
<keyword evidence="2" id="KW-0560">Oxidoreductase</keyword>
<protein>
    <submittedName>
        <fullName evidence="2">Dimethyl sulfoxide/trimethylamine N-oxide reductase</fullName>
        <ecNumber evidence="2">1.7.2.3</ecNumber>
    </submittedName>
</protein>
<name>A0A4U9DEX6_RAOTE</name>
<accession>A0A4U9DEX6</accession>
<dbReference type="SUPFAM" id="SSF53706">
    <property type="entry name" value="Formate dehydrogenase/DMSO reductase, domains 1-3"/>
    <property type="match status" value="1"/>
</dbReference>
<dbReference type="Pfam" id="PF00384">
    <property type="entry name" value="Molybdopterin"/>
    <property type="match status" value="1"/>
</dbReference>
<evidence type="ECO:0000313" key="3">
    <source>
        <dbReference type="Proteomes" id="UP000339249"/>
    </source>
</evidence>
<proteinExistence type="predicted"/>
<evidence type="ECO:0000259" key="1">
    <source>
        <dbReference type="Pfam" id="PF00384"/>
    </source>
</evidence>
<dbReference type="Gene3D" id="3.40.50.740">
    <property type="match status" value="1"/>
</dbReference>
<dbReference type="EMBL" id="CABDVU010000001">
    <property type="protein sequence ID" value="VTN14948.1"/>
    <property type="molecule type" value="Genomic_DNA"/>
</dbReference>
<reference evidence="2 3" key="1">
    <citation type="submission" date="2019-04" db="EMBL/GenBank/DDBJ databases">
        <authorList>
            <consortium name="Pathogen Informatics"/>
        </authorList>
    </citation>
    <scope>NUCLEOTIDE SEQUENCE [LARGE SCALE GENOMIC DNA]</scope>
    <source>
        <strain evidence="2 3">NCTC9185</strain>
    </source>
</reference>
<dbReference type="AlphaFoldDB" id="A0A4U9DEX6"/>
<dbReference type="GO" id="GO:0050626">
    <property type="term" value="F:trimethylamine-N-oxide reductase (cytochrome c) activity"/>
    <property type="evidence" value="ECO:0007669"/>
    <property type="project" value="UniProtKB-EC"/>
</dbReference>